<keyword evidence="7 8" id="KW-0472">Membrane</keyword>
<dbReference type="Gene3D" id="1.20.1740.10">
    <property type="entry name" value="Amino acid/polyamine transporter I"/>
    <property type="match status" value="1"/>
</dbReference>
<evidence type="ECO:0000256" key="7">
    <source>
        <dbReference type="ARBA" id="ARBA00023136"/>
    </source>
</evidence>
<evidence type="ECO:0000256" key="3">
    <source>
        <dbReference type="ARBA" id="ARBA00022448"/>
    </source>
</evidence>
<keyword evidence="10" id="KW-1185">Reference proteome</keyword>
<accession>A0ABT5TVJ8</accession>
<name>A0ABT5TVJ8_9MICO</name>
<organism evidence="9 10">
    <name type="scientific">Georgenia halotolerans</name>
    <dbReference type="NCBI Taxonomy" id="3028317"/>
    <lineage>
        <taxon>Bacteria</taxon>
        <taxon>Bacillati</taxon>
        <taxon>Actinomycetota</taxon>
        <taxon>Actinomycetes</taxon>
        <taxon>Micrococcales</taxon>
        <taxon>Bogoriellaceae</taxon>
        <taxon>Georgenia</taxon>
    </lineage>
</organism>
<dbReference type="Proteomes" id="UP001165561">
    <property type="component" value="Unassembled WGS sequence"/>
</dbReference>
<keyword evidence="4" id="KW-1003">Cell membrane</keyword>
<dbReference type="EMBL" id="JARACI010000773">
    <property type="protein sequence ID" value="MDD9206086.1"/>
    <property type="molecule type" value="Genomic_DNA"/>
</dbReference>
<feature type="transmembrane region" description="Helical" evidence="8">
    <location>
        <begin position="137"/>
        <end position="156"/>
    </location>
</feature>
<keyword evidence="3" id="KW-0813">Transport</keyword>
<feature type="transmembrane region" description="Helical" evidence="8">
    <location>
        <begin position="176"/>
        <end position="194"/>
    </location>
</feature>
<dbReference type="Pfam" id="PF01235">
    <property type="entry name" value="Na_Ala_symp"/>
    <property type="match status" value="1"/>
</dbReference>
<feature type="non-terminal residue" evidence="9">
    <location>
        <position position="255"/>
    </location>
</feature>
<gene>
    <name evidence="9" type="ORF">PU560_06320</name>
</gene>
<evidence type="ECO:0000256" key="4">
    <source>
        <dbReference type="ARBA" id="ARBA00022475"/>
    </source>
</evidence>
<evidence type="ECO:0000256" key="1">
    <source>
        <dbReference type="ARBA" id="ARBA00004651"/>
    </source>
</evidence>
<dbReference type="PRINTS" id="PR00175">
    <property type="entry name" value="NAALASMPORT"/>
</dbReference>
<dbReference type="PANTHER" id="PTHR30330">
    <property type="entry name" value="AGSS FAMILY TRANSPORTER, SODIUM-ALANINE"/>
    <property type="match status" value="1"/>
</dbReference>
<dbReference type="InterPro" id="IPR001463">
    <property type="entry name" value="Na/Ala_symport"/>
</dbReference>
<evidence type="ECO:0000256" key="2">
    <source>
        <dbReference type="ARBA" id="ARBA00009261"/>
    </source>
</evidence>
<feature type="transmembrane region" description="Helical" evidence="8">
    <location>
        <begin position="92"/>
        <end position="116"/>
    </location>
</feature>
<dbReference type="PANTHER" id="PTHR30330:SF1">
    <property type="entry name" value="AMINO-ACID CARRIER PROTEIN ALST"/>
    <property type="match status" value="1"/>
</dbReference>
<protein>
    <submittedName>
        <fullName evidence="9">Alanine:cation symporter family protein</fullName>
    </submittedName>
</protein>
<comment type="caution">
    <text evidence="9">The sequence shown here is derived from an EMBL/GenBank/DDBJ whole genome shotgun (WGS) entry which is preliminary data.</text>
</comment>
<comment type="subcellular location">
    <subcellularLocation>
        <location evidence="1">Cell membrane</location>
        <topology evidence="1">Multi-pass membrane protein</topology>
    </subcellularLocation>
</comment>
<evidence type="ECO:0000256" key="8">
    <source>
        <dbReference type="SAM" id="Phobius"/>
    </source>
</evidence>
<keyword evidence="6 8" id="KW-1133">Transmembrane helix</keyword>
<feature type="transmembrane region" description="Helical" evidence="8">
    <location>
        <begin position="53"/>
        <end position="86"/>
    </location>
</feature>
<comment type="similarity">
    <text evidence="2">Belongs to the alanine or glycine:cation symporter (AGCS) (TC 2.A.25) family.</text>
</comment>
<reference evidence="9" key="1">
    <citation type="submission" date="2023-02" db="EMBL/GenBank/DDBJ databases">
        <title>Georgenia sp.10Sc9-8, isolated from a soil sample collected from the Taklamakan desert.</title>
        <authorList>
            <person name="Liu S."/>
        </authorList>
    </citation>
    <scope>NUCLEOTIDE SEQUENCE</scope>
    <source>
        <strain evidence="9">10Sc9-8</strain>
    </source>
</reference>
<sequence>MTAFIAQLNDLFYSTVLVGLLVLTGVVMTWRTRAVQLRLFGRMVRHLATSRRGAAGGISSFQAFTIGMATRVGIGNITGVALALVLGGPGSIFWMWVVALVGMATAFAEATLAQLFKVRWHDRTFRGGPAFYLARGLGSPLLGSVFAVLLILAMVVAMPMVQANAIASTVGSSHGVPSWVTAVVVVILTALVVLGGLRGVARVTEVLSPVMALAYLAAAAVVVALNAEQVPQFLADIVAGAFGLREGLAGLAGGV</sequence>
<keyword evidence="5 8" id="KW-0812">Transmembrane</keyword>
<evidence type="ECO:0000256" key="5">
    <source>
        <dbReference type="ARBA" id="ARBA00022692"/>
    </source>
</evidence>
<evidence type="ECO:0000313" key="9">
    <source>
        <dbReference type="EMBL" id="MDD9206086.1"/>
    </source>
</evidence>
<proteinExistence type="inferred from homology"/>
<feature type="transmembrane region" description="Helical" evidence="8">
    <location>
        <begin position="12"/>
        <end position="32"/>
    </location>
</feature>
<evidence type="ECO:0000256" key="6">
    <source>
        <dbReference type="ARBA" id="ARBA00022989"/>
    </source>
</evidence>
<evidence type="ECO:0000313" key="10">
    <source>
        <dbReference type="Proteomes" id="UP001165561"/>
    </source>
</evidence>
<feature type="transmembrane region" description="Helical" evidence="8">
    <location>
        <begin position="206"/>
        <end position="225"/>
    </location>
</feature>